<dbReference type="RefSeq" id="WP_008196015.1">
    <property type="nucleotide sequence ID" value="NZ_CM011002.1"/>
</dbReference>
<evidence type="ECO:0000313" key="2">
    <source>
        <dbReference type="Proteomes" id="UP000004703"/>
    </source>
</evidence>
<dbReference type="Proteomes" id="UP000004703">
    <property type="component" value="Chromosome"/>
</dbReference>
<dbReference type="EMBL" id="ACCU02000003">
    <property type="protein sequence ID" value="EEE47075.1"/>
    <property type="molecule type" value="Genomic_DNA"/>
</dbReference>
<sequence length="159" mass="17546">MTPGHLHILCGKIASGKSTLAGNLFRQPATVLISEDTWLAELFGPEMSTIRDYVRVSARLRAVMEPHVIGLLEGGVSVVLDFPANTPATRVWMRRVSENSGSDHTLHYLNVSNEICKERLRARNASGGHPFSVSDEQFEAVTKYFVPPGPDEGFNVLER</sequence>
<organism evidence="1 2">
    <name type="scientific">Roseibium alexandrii (strain DSM 17067 / NCIMB 14079 / DFL-11)</name>
    <name type="common">Labrenzia alexandrii</name>
    <dbReference type="NCBI Taxonomy" id="244592"/>
    <lineage>
        <taxon>Bacteria</taxon>
        <taxon>Pseudomonadati</taxon>
        <taxon>Pseudomonadota</taxon>
        <taxon>Alphaproteobacteria</taxon>
        <taxon>Hyphomicrobiales</taxon>
        <taxon>Stappiaceae</taxon>
        <taxon>Roseibium</taxon>
    </lineage>
</organism>
<dbReference type="InterPro" id="IPR027417">
    <property type="entry name" value="P-loop_NTPase"/>
</dbReference>
<accession>A0A5E8H3M8</accession>
<reference evidence="1 2" key="1">
    <citation type="submission" date="2008-01" db="EMBL/GenBank/DDBJ databases">
        <authorList>
            <person name="Wagner-Dobler I."/>
            <person name="Ferriera S."/>
            <person name="Johnson J."/>
            <person name="Kravitz S."/>
            <person name="Beeson K."/>
            <person name="Sutton G."/>
            <person name="Rogers Y.-H."/>
            <person name="Friedman R."/>
            <person name="Frazier M."/>
            <person name="Venter J.C."/>
        </authorList>
    </citation>
    <scope>NUCLEOTIDE SEQUENCE [LARGE SCALE GENOMIC DNA]</scope>
    <source>
        <strain evidence="2">DSM 17067 / NCIMB 14079 / DFL-11</strain>
    </source>
</reference>
<name>A0A5E8H3M8_ROSAD</name>
<comment type="caution">
    <text evidence="1">The sequence shown here is derived from an EMBL/GenBank/DDBJ whole genome shotgun (WGS) entry which is preliminary data.</text>
</comment>
<dbReference type="Gene3D" id="3.40.50.300">
    <property type="entry name" value="P-loop containing nucleotide triphosphate hydrolases"/>
    <property type="match status" value="1"/>
</dbReference>
<dbReference type="AlphaFoldDB" id="A0A5E8H3M8"/>
<reference evidence="1 2" key="2">
    <citation type="submission" date="2013-04" db="EMBL/GenBank/DDBJ databases">
        <authorList>
            <person name="Fiebig A."/>
            <person name="Pradella S."/>
            <person name="Wagner-Doebler I."/>
        </authorList>
    </citation>
    <scope>NUCLEOTIDE SEQUENCE [LARGE SCALE GENOMIC DNA]</scope>
    <source>
        <strain evidence="2">DSM 17067 / NCIMB 14079 / DFL-11</strain>
    </source>
</reference>
<dbReference type="GO" id="GO:0016301">
    <property type="term" value="F:kinase activity"/>
    <property type="evidence" value="ECO:0007669"/>
    <property type="project" value="UniProtKB-KW"/>
</dbReference>
<protein>
    <submittedName>
        <fullName evidence="1">Putative kinase</fullName>
    </submittedName>
</protein>
<gene>
    <name evidence="1" type="ORF">SADFL11_4364</name>
</gene>
<keyword evidence="1" id="KW-0418">Kinase</keyword>
<evidence type="ECO:0000313" key="1">
    <source>
        <dbReference type="EMBL" id="EEE47075.1"/>
    </source>
</evidence>
<dbReference type="SUPFAM" id="SSF52540">
    <property type="entry name" value="P-loop containing nucleoside triphosphate hydrolases"/>
    <property type="match status" value="1"/>
</dbReference>
<proteinExistence type="predicted"/>
<keyword evidence="1" id="KW-0808">Transferase</keyword>
<dbReference type="Pfam" id="PF13671">
    <property type="entry name" value="AAA_33"/>
    <property type="match status" value="1"/>
</dbReference>